<feature type="compositionally biased region" description="Acidic residues" evidence="1">
    <location>
        <begin position="96"/>
        <end position="112"/>
    </location>
</feature>
<dbReference type="AlphaFoldDB" id="A0A3N6QG61"/>
<organism evidence="2">
    <name type="scientific">Brassica cretica</name>
    <name type="common">Mustard</name>
    <dbReference type="NCBI Taxonomy" id="69181"/>
    <lineage>
        <taxon>Eukaryota</taxon>
        <taxon>Viridiplantae</taxon>
        <taxon>Streptophyta</taxon>
        <taxon>Embryophyta</taxon>
        <taxon>Tracheophyta</taxon>
        <taxon>Spermatophyta</taxon>
        <taxon>Magnoliopsida</taxon>
        <taxon>eudicotyledons</taxon>
        <taxon>Gunneridae</taxon>
        <taxon>Pentapetalae</taxon>
        <taxon>rosids</taxon>
        <taxon>malvids</taxon>
        <taxon>Brassicales</taxon>
        <taxon>Brassicaceae</taxon>
        <taxon>Brassiceae</taxon>
        <taxon>Brassica</taxon>
    </lineage>
</organism>
<evidence type="ECO:0000256" key="1">
    <source>
        <dbReference type="SAM" id="MobiDB-lite"/>
    </source>
</evidence>
<sequence length="112" mass="12243">MNMVTNLRAFSPRIVRERLANLLGSGNGVMICGATFELFSILINNVFGTPNVDHDHVWELESLDQAVAYLTVFAQMRPLVGDGELIESCSGGEVVNGEDDDDGDENVQDLQD</sequence>
<dbReference type="Proteomes" id="UP000712281">
    <property type="component" value="Unassembled WGS sequence"/>
</dbReference>
<dbReference type="EMBL" id="QGKW02000717">
    <property type="protein sequence ID" value="KAF2597936.1"/>
    <property type="molecule type" value="Genomic_DNA"/>
</dbReference>
<accession>A0A3N6QG61</accession>
<proteinExistence type="predicted"/>
<evidence type="ECO:0000313" key="3">
    <source>
        <dbReference type="EMBL" id="KAF2597936.1"/>
    </source>
</evidence>
<evidence type="ECO:0000313" key="2">
    <source>
        <dbReference type="EMBL" id="KAF2561769.1"/>
    </source>
</evidence>
<reference evidence="2" key="1">
    <citation type="submission" date="2019-12" db="EMBL/GenBank/DDBJ databases">
        <title>Genome sequencing and annotation of Brassica cretica.</title>
        <authorList>
            <person name="Studholme D.J."/>
            <person name="Sarris P.F."/>
        </authorList>
    </citation>
    <scope>NUCLEOTIDE SEQUENCE</scope>
    <source>
        <strain evidence="3">PFS-001/15</strain>
        <strain evidence="2">PFS-102/07</strain>
        <tissue evidence="2">Leaf</tissue>
    </source>
</reference>
<feature type="region of interest" description="Disordered" evidence="1">
    <location>
        <begin position="91"/>
        <end position="112"/>
    </location>
</feature>
<protein>
    <submittedName>
        <fullName evidence="2">Uncharacterized protein</fullName>
    </submittedName>
</protein>
<dbReference type="EMBL" id="QGKY02001250">
    <property type="protein sequence ID" value="KAF2561769.1"/>
    <property type="molecule type" value="Genomic_DNA"/>
</dbReference>
<name>A0A3N6QG61_BRACR</name>
<comment type="caution">
    <text evidence="2">The sequence shown here is derived from an EMBL/GenBank/DDBJ whole genome shotgun (WGS) entry which is preliminary data.</text>
</comment>
<gene>
    <name evidence="3" type="ORF">F2Q68_00010116</name>
    <name evidence="2" type="ORF">F2Q70_00017168</name>
</gene>